<dbReference type="AlphaFoldDB" id="A0A9P6E2Z7"/>
<proteinExistence type="predicted"/>
<reference evidence="1" key="1">
    <citation type="submission" date="2020-11" db="EMBL/GenBank/DDBJ databases">
        <authorList>
            <consortium name="DOE Joint Genome Institute"/>
            <person name="Ahrendt S."/>
            <person name="Riley R."/>
            <person name="Andreopoulos W."/>
            <person name="Labutti K."/>
            <person name="Pangilinan J."/>
            <person name="Ruiz-Duenas F.J."/>
            <person name="Barrasa J.M."/>
            <person name="Sanchez-Garcia M."/>
            <person name="Camarero S."/>
            <person name="Miyauchi S."/>
            <person name="Serrano A."/>
            <person name="Linde D."/>
            <person name="Babiker R."/>
            <person name="Drula E."/>
            <person name="Ayuso-Fernandez I."/>
            <person name="Pacheco R."/>
            <person name="Padilla G."/>
            <person name="Ferreira P."/>
            <person name="Barriuso J."/>
            <person name="Kellner H."/>
            <person name="Castanera R."/>
            <person name="Alfaro M."/>
            <person name="Ramirez L."/>
            <person name="Pisabarro A.G."/>
            <person name="Kuo A."/>
            <person name="Tritt A."/>
            <person name="Lipzen A."/>
            <person name="He G."/>
            <person name="Yan M."/>
            <person name="Ng V."/>
            <person name="Cullen D."/>
            <person name="Martin F."/>
            <person name="Rosso M.-N."/>
            <person name="Henrissat B."/>
            <person name="Hibbett D."/>
            <person name="Martinez A.T."/>
            <person name="Grigoriev I.V."/>
        </authorList>
    </citation>
    <scope>NUCLEOTIDE SEQUENCE</scope>
    <source>
        <strain evidence="1">CBS 506.95</strain>
    </source>
</reference>
<sequence length="108" mass="12085">MQLSEYIKNDNLFNSLQTCKCAYGSSWQLLKDASGGGKEEALFRIQGILQYRDLSPIPSNQAIKKGQVAHLRQSVRITGFGTDSWEYAENVTALDLLQEFYASNPHAV</sequence>
<gene>
    <name evidence="1" type="ORF">CPB83DRAFT_900571</name>
</gene>
<comment type="caution">
    <text evidence="1">The sequence shown here is derived from an EMBL/GenBank/DDBJ whole genome shotgun (WGS) entry which is preliminary data.</text>
</comment>
<accession>A0A9P6E2Z7</accession>
<name>A0A9P6E2Z7_9AGAR</name>
<dbReference type="EMBL" id="MU158025">
    <property type="protein sequence ID" value="KAF9521564.1"/>
    <property type="molecule type" value="Genomic_DNA"/>
</dbReference>
<keyword evidence="2" id="KW-1185">Reference proteome</keyword>
<dbReference type="OrthoDB" id="3269456at2759"/>
<organism evidence="1 2">
    <name type="scientific">Crepidotus variabilis</name>
    <dbReference type="NCBI Taxonomy" id="179855"/>
    <lineage>
        <taxon>Eukaryota</taxon>
        <taxon>Fungi</taxon>
        <taxon>Dikarya</taxon>
        <taxon>Basidiomycota</taxon>
        <taxon>Agaricomycotina</taxon>
        <taxon>Agaricomycetes</taxon>
        <taxon>Agaricomycetidae</taxon>
        <taxon>Agaricales</taxon>
        <taxon>Agaricineae</taxon>
        <taxon>Crepidotaceae</taxon>
        <taxon>Crepidotus</taxon>
    </lineage>
</organism>
<dbReference type="Proteomes" id="UP000807306">
    <property type="component" value="Unassembled WGS sequence"/>
</dbReference>
<protein>
    <submittedName>
        <fullName evidence="1">Uncharacterized protein</fullName>
    </submittedName>
</protein>
<evidence type="ECO:0000313" key="1">
    <source>
        <dbReference type="EMBL" id="KAF9521564.1"/>
    </source>
</evidence>
<evidence type="ECO:0000313" key="2">
    <source>
        <dbReference type="Proteomes" id="UP000807306"/>
    </source>
</evidence>